<dbReference type="OrthoDB" id="7060183at2"/>
<name>A0A1J5U9D5_9GAMM</name>
<organism evidence="2 3">
    <name type="scientific">Bathymodiolus thermophilus thioautotrophic gill symbiont</name>
    <dbReference type="NCBI Taxonomy" id="2360"/>
    <lineage>
        <taxon>Bacteria</taxon>
        <taxon>Pseudomonadati</taxon>
        <taxon>Pseudomonadota</taxon>
        <taxon>Gammaproteobacteria</taxon>
        <taxon>sulfur-oxidizing symbionts</taxon>
    </lineage>
</organism>
<proteinExistence type="predicted"/>
<dbReference type="Proteomes" id="UP000182798">
    <property type="component" value="Unassembled WGS sequence"/>
</dbReference>
<dbReference type="EMBL" id="MIQH01000324">
    <property type="protein sequence ID" value="OIR25454.1"/>
    <property type="molecule type" value="Genomic_DNA"/>
</dbReference>
<feature type="signal peptide" evidence="1">
    <location>
        <begin position="1"/>
        <end position="20"/>
    </location>
</feature>
<accession>A0A1J5U9D5</accession>
<protein>
    <recommendedName>
        <fullName evidence="4">Porin domain-containing protein</fullName>
    </recommendedName>
</protein>
<comment type="caution">
    <text evidence="2">The sequence shown here is derived from an EMBL/GenBank/DDBJ whole genome shotgun (WGS) entry which is preliminary data.</text>
</comment>
<evidence type="ECO:0000256" key="1">
    <source>
        <dbReference type="SAM" id="SignalP"/>
    </source>
</evidence>
<evidence type="ECO:0000313" key="2">
    <source>
        <dbReference type="EMBL" id="OIR25454.1"/>
    </source>
</evidence>
<dbReference type="RefSeq" id="WP_071563493.1">
    <property type="nucleotide sequence ID" value="NZ_MIQH01000324.1"/>
</dbReference>
<dbReference type="AlphaFoldDB" id="A0A1J5U9D5"/>
<sequence>MKKQLMIAAVAATMASVSQAGISITGDSYFSYANNAIDNSEKDANNNSTLEKNADNQRVRLKVVGTTGATKVTAVIRNASQTRVDGDPKSDDKGRGLHMDSLYITTKAGRFNIKAGDYWETTGLGARFKGVGKRNAVSLSTKLGPVKVGVFTQNGSQNASGNFFNKPSTNVNASAKIKGVAIKAVLNPKEFTNLSVKGTFKGITGALELHLDKTNDAIVDDEKNNTTLIHVNGKFRSVKWDVASISNKIAYEGHKTTGGFKNGSLAPLGSMLIGKGARGGTATAVADVGQFTSIVGVAVGTKLLGNTIKGIYTTNKMLLNAVEEKVSGIELIVTRPLGGAQLTANFGKLSGFGDTNEVMNASNKGLRLDVKF</sequence>
<feature type="chain" id="PRO_5009635931" description="Porin domain-containing protein" evidence="1">
    <location>
        <begin position="21"/>
        <end position="372"/>
    </location>
</feature>
<gene>
    <name evidence="2" type="ORF">BGC33_06675</name>
</gene>
<reference evidence="3" key="1">
    <citation type="submission" date="2016-09" db="EMBL/GenBank/DDBJ databases">
        <title>Genome Sequence of Bathymodiolus thermophilus sulfur-oxidizing gill endosymbiont.</title>
        <authorList>
            <person name="Ponnudurai R."/>
            <person name="Kleiner M."/>
            <person name="Sayavedra L."/>
            <person name="Thuermer A."/>
            <person name="Felbeck H."/>
            <person name="Schlueter R."/>
            <person name="Schweder T."/>
            <person name="Markert S."/>
        </authorList>
    </citation>
    <scope>NUCLEOTIDE SEQUENCE [LARGE SCALE GENOMIC DNA]</scope>
    <source>
        <strain evidence="3">BAT/CrabSpa'14</strain>
    </source>
</reference>
<evidence type="ECO:0000313" key="3">
    <source>
        <dbReference type="Proteomes" id="UP000182798"/>
    </source>
</evidence>
<keyword evidence="1" id="KW-0732">Signal</keyword>
<evidence type="ECO:0008006" key="4">
    <source>
        <dbReference type="Google" id="ProtNLM"/>
    </source>
</evidence>